<keyword evidence="4" id="KW-1185">Reference proteome</keyword>
<dbReference type="PANTHER" id="PTHR34512">
    <property type="entry name" value="CELL SURFACE PROTEIN"/>
    <property type="match status" value="1"/>
</dbReference>
<keyword evidence="1" id="KW-0812">Transmembrane</keyword>
<dbReference type="InterPro" id="IPR015943">
    <property type="entry name" value="WD40/YVTN_repeat-like_dom_sf"/>
</dbReference>
<protein>
    <submittedName>
        <fullName evidence="3">Outer membrane biogenesis protein BamB</fullName>
    </submittedName>
</protein>
<name>A0ABX5YIZ7_9PLAN</name>
<dbReference type="InterPro" id="IPR002372">
    <property type="entry name" value="PQQ_rpt_dom"/>
</dbReference>
<keyword evidence="1" id="KW-0472">Membrane</keyword>
<keyword evidence="1" id="KW-1133">Transmembrane helix</keyword>
<evidence type="ECO:0000313" key="3">
    <source>
        <dbReference type="EMBL" id="QEG15600.1"/>
    </source>
</evidence>
<evidence type="ECO:0000256" key="1">
    <source>
        <dbReference type="SAM" id="Phobius"/>
    </source>
</evidence>
<evidence type="ECO:0000259" key="2">
    <source>
        <dbReference type="Pfam" id="PF13360"/>
    </source>
</evidence>
<feature type="transmembrane region" description="Helical" evidence="1">
    <location>
        <begin position="27"/>
        <end position="46"/>
    </location>
</feature>
<feature type="transmembrane region" description="Helical" evidence="1">
    <location>
        <begin position="66"/>
        <end position="82"/>
    </location>
</feature>
<dbReference type="RefSeq" id="WP_002648585.1">
    <property type="nucleotide sequence ID" value="NZ_CP042910.1"/>
</dbReference>
<dbReference type="EMBL" id="CP042910">
    <property type="protein sequence ID" value="QEG15600.1"/>
    <property type="molecule type" value="Genomic_DNA"/>
</dbReference>
<dbReference type="InterPro" id="IPR011047">
    <property type="entry name" value="Quinoprotein_ADH-like_sf"/>
</dbReference>
<reference evidence="3 4" key="1">
    <citation type="submission" date="2019-08" db="EMBL/GenBank/DDBJ databases">
        <title>Deep-cultivation of Planctomycetes and their phenomic and genomic characterization uncovers novel biology.</title>
        <authorList>
            <person name="Wiegand S."/>
            <person name="Jogler M."/>
            <person name="Boedeker C."/>
            <person name="Pinto D."/>
            <person name="Vollmers J."/>
            <person name="Rivas-Marin E."/>
            <person name="Kohn T."/>
            <person name="Peeters S.H."/>
            <person name="Heuer A."/>
            <person name="Rast P."/>
            <person name="Oberbeckmann S."/>
            <person name="Bunk B."/>
            <person name="Jeske O."/>
            <person name="Meyerdierks A."/>
            <person name="Storesund J.E."/>
            <person name="Kallscheuer N."/>
            <person name="Luecker S."/>
            <person name="Lage O.M."/>
            <person name="Pohl T."/>
            <person name="Merkel B.J."/>
            <person name="Hornburger P."/>
            <person name="Mueller R.-W."/>
            <person name="Bruemmer F."/>
            <person name="Labrenz M."/>
            <person name="Spormann A.M."/>
            <person name="Op den Camp H."/>
            <person name="Overmann J."/>
            <person name="Amann R."/>
            <person name="Jetten M.S.M."/>
            <person name="Mascher T."/>
            <person name="Medema M.H."/>
            <person name="Devos D.P."/>
            <person name="Kaster A.-K."/>
            <person name="Ovreas L."/>
            <person name="Rohde M."/>
            <person name="Galperin M.Y."/>
            <person name="Jogler C."/>
        </authorList>
    </citation>
    <scope>NUCLEOTIDE SEQUENCE [LARGE SCALE GENOMIC DNA]</scope>
    <source>
        <strain evidence="3 4">DSM 8797</strain>
    </source>
</reference>
<dbReference type="PANTHER" id="PTHR34512:SF30">
    <property type="entry name" value="OUTER MEMBRANE PROTEIN ASSEMBLY FACTOR BAMB"/>
    <property type="match status" value="1"/>
</dbReference>
<dbReference type="Gene3D" id="2.130.10.10">
    <property type="entry name" value="YVTN repeat-like/Quinoprotein amine dehydrogenase"/>
    <property type="match status" value="1"/>
</dbReference>
<dbReference type="SUPFAM" id="SSF50998">
    <property type="entry name" value="Quinoprotein alcohol dehydrogenase-like"/>
    <property type="match status" value="1"/>
</dbReference>
<accession>A0ABX5YIZ7</accession>
<organism evidence="3 4">
    <name type="scientific">Gimesia maris</name>
    <dbReference type="NCBI Taxonomy" id="122"/>
    <lineage>
        <taxon>Bacteria</taxon>
        <taxon>Pseudomonadati</taxon>
        <taxon>Planctomycetota</taxon>
        <taxon>Planctomycetia</taxon>
        <taxon>Planctomycetales</taxon>
        <taxon>Planctomycetaceae</taxon>
        <taxon>Gimesia</taxon>
    </lineage>
</organism>
<evidence type="ECO:0000313" key="4">
    <source>
        <dbReference type="Proteomes" id="UP000322887"/>
    </source>
</evidence>
<feature type="domain" description="Pyrrolo-quinoline quinone repeat" evidence="2">
    <location>
        <begin position="215"/>
        <end position="470"/>
    </location>
</feature>
<dbReference type="Proteomes" id="UP000322887">
    <property type="component" value="Chromosome"/>
</dbReference>
<feature type="transmembrane region" description="Helical" evidence="1">
    <location>
        <begin position="88"/>
        <end position="105"/>
    </location>
</feature>
<dbReference type="Pfam" id="PF13360">
    <property type="entry name" value="PQQ_2"/>
    <property type="match status" value="1"/>
</dbReference>
<dbReference type="GeneID" id="98646073"/>
<sequence>MNESGPQTEPEVDQATSVEIPRRTFRWKWGLAILLLGIAAIVFNWFRLAPDRTYQVFSVYEGIRNILVGLLIWWLLFSGLAWKTRFQGLGGAVLAFVLFFGLLRVESFEGDMVPRFRFRFSPTPEERAEEYFKQINNKSVANGEASGQIPDVVPGDWPGYRGASRNGIVDEQFIRTDWKTDPPELIWKHPVGAGWGSFCIVGDRAFTQEQRGDVEVVVCYDALSGNQLWVSEDEVRFEETLGGVGPRATPTFDQGFLYTVGGTGVLHCFEAATGISVWSHDLLEEQNQNNLQWGMSGSPLIWENLVIVNQGLAVDPSELGHRSIIAFDKRTGEQVWSGGTRKSSYSSPQLAELQGVPQILVFHAKGLESFAPADGQSLWFYPWTNQAGVNAAQPIVINDSSIFIGSGYGVGSARLLIEKSGEDWTVKEVWTSNSPKLKFNSAVMHDGFVYGLDEGILTCFNLENGKRMWKKGRYGYGQMLLAGSMLLILAEDGSVELVKADPDEYFQVAKIQAISGQTWNHPALAHGKLFVRNSEMAACYDISKNSQRAPIKKRDR</sequence>
<proteinExistence type="predicted"/>
<gene>
    <name evidence="3" type="ORF">GmarT_14420</name>
</gene>